<dbReference type="Proteomes" id="UP001176021">
    <property type="component" value="Unassembled WGS sequence"/>
</dbReference>
<keyword evidence="3 7" id="KW-0812">Transmembrane</keyword>
<dbReference type="RefSeq" id="WP_302049817.1">
    <property type="nucleotide sequence ID" value="NZ_JAMJEV010000021.1"/>
</dbReference>
<evidence type="ECO:0000313" key="9">
    <source>
        <dbReference type="EMBL" id="MDO0825149.1"/>
    </source>
</evidence>
<comment type="caution">
    <text evidence="9">The sequence shown here is derived from an EMBL/GenBank/DDBJ whole genome shotgun (WGS) entry which is preliminary data.</text>
</comment>
<dbReference type="InterPro" id="IPR050250">
    <property type="entry name" value="Macrolide_Exporter_MacB"/>
</dbReference>
<feature type="transmembrane region" description="Helical" evidence="7">
    <location>
        <begin position="442"/>
        <end position="461"/>
    </location>
</feature>
<evidence type="ECO:0000256" key="5">
    <source>
        <dbReference type="ARBA" id="ARBA00023136"/>
    </source>
</evidence>
<evidence type="ECO:0000256" key="3">
    <source>
        <dbReference type="ARBA" id="ARBA00022692"/>
    </source>
</evidence>
<comment type="subcellular location">
    <subcellularLocation>
        <location evidence="1">Cell membrane</location>
        <topology evidence="1">Multi-pass membrane protein</topology>
    </subcellularLocation>
</comment>
<evidence type="ECO:0000256" key="7">
    <source>
        <dbReference type="SAM" id="Phobius"/>
    </source>
</evidence>
<keyword evidence="5 7" id="KW-0472">Membrane</keyword>
<organism evidence="9 10">
    <name type="scientific">Desulfosporosinus nitroreducens</name>
    <dbReference type="NCBI Taxonomy" id="2018668"/>
    <lineage>
        <taxon>Bacteria</taxon>
        <taxon>Bacillati</taxon>
        <taxon>Bacillota</taxon>
        <taxon>Clostridia</taxon>
        <taxon>Eubacteriales</taxon>
        <taxon>Desulfitobacteriaceae</taxon>
        <taxon>Desulfosporosinus</taxon>
    </lineage>
</organism>
<name>A0ABT8QX47_9FIRM</name>
<evidence type="ECO:0000256" key="6">
    <source>
        <dbReference type="ARBA" id="ARBA00038076"/>
    </source>
</evidence>
<reference evidence="9" key="1">
    <citation type="submission" date="2022-05" db="EMBL/GenBank/DDBJ databases">
        <title>Expanded diversity of anoxic marine methylotrophy in a Black Sea sulfate reducing microorganism.</title>
        <authorList>
            <person name="Fischer P.Q."/>
            <person name="Stams A.J.M."/>
            <person name="Villanueva L."/>
            <person name="Sousa D.Z."/>
        </authorList>
    </citation>
    <scope>NUCLEOTIDE SEQUENCE</scope>
    <source>
        <strain evidence="9">P130</strain>
    </source>
</reference>
<evidence type="ECO:0000256" key="2">
    <source>
        <dbReference type="ARBA" id="ARBA00022475"/>
    </source>
</evidence>
<accession>A0ABT8QX47</accession>
<feature type="transmembrane region" description="Helical" evidence="7">
    <location>
        <begin position="789"/>
        <end position="815"/>
    </location>
</feature>
<keyword evidence="2" id="KW-1003">Cell membrane</keyword>
<evidence type="ECO:0000313" key="10">
    <source>
        <dbReference type="Proteomes" id="UP001176021"/>
    </source>
</evidence>
<feature type="transmembrane region" description="Helical" evidence="7">
    <location>
        <begin position="327"/>
        <end position="350"/>
    </location>
</feature>
<feature type="transmembrane region" description="Helical" evidence="7">
    <location>
        <begin position="699"/>
        <end position="723"/>
    </location>
</feature>
<feature type="domain" description="ABC3 transporter permease C-terminal" evidence="8">
    <location>
        <begin position="706"/>
        <end position="814"/>
    </location>
</feature>
<dbReference type="InterPro" id="IPR003838">
    <property type="entry name" value="ABC3_permease_C"/>
</dbReference>
<keyword evidence="10" id="KW-1185">Reference proteome</keyword>
<sequence length="832" mass="91604">MIKVRNKKAIRNLADKSFRANKTRNIIAVIAIALTALLFTSIFTMGFGAVESMQRASMRMSGGDGHATIKYVSDEEYQAVSKHPLIKEMAYCRILGDSIDNENLIKRHTEFWYYDDTGLKYGFAEPTGGHKPQTENEVIADTKTLELMGVPLEIGAPLTLELTVHGKQVKRDFVLAGWWESDPGFNIGQIFSSRAYVDAHLDELQNTYYQDSSLTGAVNGYIKFENSLNIERDLETVLTESGFSIEEGSPNYMATGVNWAYMSTGVALDAGTIIGLASALLLFVFTGYLIIYNIFQISVLRDIRFYGLLKTVGTTGRQLRTIIRRQALMLSLIGIPLGLLGGFFVGKALVPTLMAQSTYAGSAVSVSPNPLIFAGAAVFALLTVLISTYKPGKMAAKVSPVEAVGYTDNVQGNRKKLKKSKNGAKPKRMALANLGRNKKRTLLVILSLGLSIVLTNTVFTLSQSVDVNKALENFCDSDFLIGHADLFNNQYDGEESALSERFIAAVSGQKDFETGGRLYGSWGSYQSETSAQTMNRQPDGSFSTALYGLDKFPFSRLRLVDGELDANKLATGNYILEGVATDDHSNVEMNSANHKVGDVLRLTCGDKVREMTVLGHVIENPNTNTDGSWLGSIFFLPSEVYKELTGKTYVMSYAFNISDDQEAGMETFLKQYTDSVEPTMNYKSKFTALAGLKGIQDTAVLIGGALALIIGLIGVLNFINAILTSILTRRKEFAMLQSIGMTRKQLVKMLCFEGRYYATLTATSSVVLSIACSLLIVRPLCGQIWFTSYHFVFWPLLIVLPLLFVLGIFVPLIAYHTTDKQSIVERLRETES</sequence>
<dbReference type="PANTHER" id="PTHR30572">
    <property type="entry name" value="MEMBRANE COMPONENT OF TRANSPORTER-RELATED"/>
    <property type="match status" value="1"/>
</dbReference>
<feature type="transmembrane region" description="Helical" evidence="7">
    <location>
        <begin position="273"/>
        <end position="295"/>
    </location>
</feature>
<gene>
    <name evidence="9" type="ORF">M8H41_20165</name>
</gene>
<dbReference type="Pfam" id="PF02687">
    <property type="entry name" value="FtsX"/>
    <property type="match status" value="2"/>
</dbReference>
<protein>
    <submittedName>
        <fullName evidence="9">FtsX-like permease family protein</fullName>
    </submittedName>
</protein>
<proteinExistence type="inferred from homology"/>
<dbReference type="EMBL" id="JAMJEV010000021">
    <property type="protein sequence ID" value="MDO0825149.1"/>
    <property type="molecule type" value="Genomic_DNA"/>
</dbReference>
<evidence type="ECO:0000259" key="8">
    <source>
        <dbReference type="Pfam" id="PF02687"/>
    </source>
</evidence>
<dbReference type="PANTHER" id="PTHR30572:SF4">
    <property type="entry name" value="ABC TRANSPORTER PERMEASE YTRF"/>
    <property type="match status" value="1"/>
</dbReference>
<evidence type="ECO:0000256" key="1">
    <source>
        <dbReference type="ARBA" id="ARBA00004651"/>
    </source>
</evidence>
<keyword evidence="4 7" id="KW-1133">Transmembrane helix</keyword>
<feature type="transmembrane region" description="Helical" evidence="7">
    <location>
        <begin position="370"/>
        <end position="389"/>
    </location>
</feature>
<feature type="domain" description="ABC3 transporter permease C-terminal" evidence="8">
    <location>
        <begin position="279"/>
        <end position="394"/>
    </location>
</feature>
<feature type="transmembrane region" description="Helical" evidence="7">
    <location>
        <begin position="756"/>
        <end position="777"/>
    </location>
</feature>
<comment type="similarity">
    <text evidence="6">Belongs to the ABC-4 integral membrane protein family.</text>
</comment>
<evidence type="ECO:0000256" key="4">
    <source>
        <dbReference type="ARBA" id="ARBA00022989"/>
    </source>
</evidence>
<feature type="transmembrane region" description="Helical" evidence="7">
    <location>
        <begin position="26"/>
        <end position="50"/>
    </location>
</feature>